<gene>
    <name evidence="2" type="ORF">EVAR_62337_1</name>
</gene>
<accession>A0A4C1ZP27</accession>
<evidence type="ECO:0000313" key="3">
    <source>
        <dbReference type="Proteomes" id="UP000299102"/>
    </source>
</evidence>
<evidence type="ECO:0000256" key="1">
    <source>
        <dbReference type="SAM" id="MobiDB-lite"/>
    </source>
</evidence>
<proteinExistence type="predicted"/>
<feature type="region of interest" description="Disordered" evidence="1">
    <location>
        <begin position="199"/>
        <end position="220"/>
    </location>
</feature>
<dbReference type="EMBL" id="BGZK01001970">
    <property type="protein sequence ID" value="GBP88993.1"/>
    <property type="molecule type" value="Genomic_DNA"/>
</dbReference>
<reference evidence="2 3" key="1">
    <citation type="journal article" date="2019" name="Commun. Biol.">
        <title>The bagworm genome reveals a unique fibroin gene that provides high tensile strength.</title>
        <authorList>
            <person name="Kono N."/>
            <person name="Nakamura H."/>
            <person name="Ohtoshi R."/>
            <person name="Tomita M."/>
            <person name="Numata K."/>
            <person name="Arakawa K."/>
        </authorList>
    </citation>
    <scope>NUCLEOTIDE SEQUENCE [LARGE SCALE GENOMIC DNA]</scope>
</reference>
<evidence type="ECO:0000313" key="2">
    <source>
        <dbReference type="EMBL" id="GBP88993.1"/>
    </source>
</evidence>
<sequence>MCGEPQGGHPPRAATRLNIYPVGRARGGGCLSRERRGDACPESFTIAFLGCLNQFESLRYSANFVMIRHESILGYGSQTPLAESIKGEMATIRSYHVHETEVLQARCELGVASRSLLKSPVVIRTQTRTFWLDGNALENATSAALIEKLERRELIPFSLPHVIFETGLDVFVTDLNVMSHSKTANKQTVDAYLDVGRQRRHAPPHGGVQRALALSGETDK</sequence>
<name>A0A4C1ZP27_EUMVA</name>
<dbReference type="Proteomes" id="UP000299102">
    <property type="component" value="Unassembled WGS sequence"/>
</dbReference>
<comment type="caution">
    <text evidence="2">The sequence shown here is derived from an EMBL/GenBank/DDBJ whole genome shotgun (WGS) entry which is preliminary data.</text>
</comment>
<organism evidence="2 3">
    <name type="scientific">Eumeta variegata</name>
    <name type="common">Bagworm moth</name>
    <name type="synonym">Eumeta japonica</name>
    <dbReference type="NCBI Taxonomy" id="151549"/>
    <lineage>
        <taxon>Eukaryota</taxon>
        <taxon>Metazoa</taxon>
        <taxon>Ecdysozoa</taxon>
        <taxon>Arthropoda</taxon>
        <taxon>Hexapoda</taxon>
        <taxon>Insecta</taxon>
        <taxon>Pterygota</taxon>
        <taxon>Neoptera</taxon>
        <taxon>Endopterygota</taxon>
        <taxon>Lepidoptera</taxon>
        <taxon>Glossata</taxon>
        <taxon>Ditrysia</taxon>
        <taxon>Tineoidea</taxon>
        <taxon>Psychidae</taxon>
        <taxon>Oiketicinae</taxon>
        <taxon>Eumeta</taxon>
    </lineage>
</organism>
<protein>
    <submittedName>
        <fullName evidence="2">Uncharacterized protein</fullName>
    </submittedName>
</protein>
<dbReference type="AlphaFoldDB" id="A0A4C1ZP27"/>
<keyword evidence="3" id="KW-1185">Reference proteome</keyword>